<gene>
    <name evidence="1" type="ORF">T05_13829</name>
</gene>
<evidence type="ECO:0000313" key="1">
    <source>
        <dbReference type="EMBL" id="KRX49518.1"/>
    </source>
</evidence>
<protein>
    <submittedName>
        <fullName evidence="1">Uncharacterized protein</fullName>
    </submittedName>
</protein>
<proteinExistence type="predicted"/>
<sequence length="178" mass="20758">MGSVTDLLYNAPQLNYHNICLIHCMIYVDLNFCQHLQLTCYTVRIVQKWHELRSAMMKSLNHKGTLDVAYCRCARQNQSGISFSVSIRKRIKRSDEYEYDELKKVALNALENMRSSKENGKYEFPLLLFHFEIFSWKIFYTQVCDMTETHVGSHIHIDANSARCTTPDGNCFCSKLLL</sequence>
<comment type="caution">
    <text evidence="1">The sequence shown here is derived from an EMBL/GenBank/DDBJ whole genome shotgun (WGS) entry which is preliminary data.</text>
</comment>
<dbReference type="Proteomes" id="UP000055048">
    <property type="component" value="Unassembled WGS sequence"/>
</dbReference>
<evidence type="ECO:0000313" key="2">
    <source>
        <dbReference type="Proteomes" id="UP000055048"/>
    </source>
</evidence>
<dbReference type="OrthoDB" id="10542705at2759"/>
<name>A0A0V0UDP6_9BILA</name>
<dbReference type="EMBL" id="JYDJ01000015">
    <property type="protein sequence ID" value="KRX49518.1"/>
    <property type="molecule type" value="Genomic_DNA"/>
</dbReference>
<accession>A0A0V0UDP6</accession>
<organism evidence="1 2">
    <name type="scientific">Trichinella murrelli</name>
    <dbReference type="NCBI Taxonomy" id="144512"/>
    <lineage>
        <taxon>Eukaryota</taxon>
        <taxon>Metazoa</taxon>
        <taxon>Ecdysozoa</taxon>
        <taxon>Nematoda</taxon>
        <taxon>Enoplea</taxon>
        <taxon>Dorylaimia</taxon>
        <taxon>Trichinellida</taxon>
        <taxon>Trichinellidae</taxon>
        <taxon>Trichinella</taxon>
    </lineage>
</organism>
<keyword evidence="2" id="KW-1185">Reference proteome</keyword>
<reference evidence="1 2" key="1">
    <citation type="submission" date="2015-01" db="EMBL/GenBank/DDBJ databases">
        <title>Evolution of Trichinella species and genotypes.</title>
        <authorList>
            <person name="Korhonen P.K."/>
            <person name="Edoardo P."/>
            <person name="Giuseppe L.R."/>
            <person name="Gasser R.B."/>
        </authorList>
    </citation>
    <scope>NUCLEOTIDE SEQUENCE [LARGE SCALE GENOMIC DNA]</scope>
    <source>
        <strain evidence="1">ISS417</strain>
    </source>
</reference>
<dbReference type="AlphaFoldDB" id="A0A0V0UDP6"/>